<dbReference type="EMBL" id="UZAU01000632">
    <property type="status" value="NOT_ANNOTATED_CDS"/>
    <property type="molecule type" value="Genomic_DNA"/>
</dbReference>
<proteinExistence type="predicted"/>
<evidence type="ECO:0000256" key="1">
    <source>
        <dbReference type="SAM" id="MobiDB-lite"/>
    </source>
</evidence>
<name>A0A803Q4I5_CANSA</name>
<dbReference type="EnsemblPlants" id="evm.model.07.265">
    <property type="protein sequence ID" value="cds.evm.model.07.265"/>
    <property type="gene ID" value="evm.TU.07.265"/>
</dbReference>
<dbReference type="Gramene" id="evm.model.07.265">
    <property type="protein sequence ID" value="cds.evm.model.07.265"/>
    <property type="gene ID" value="evm.TU.07.265"/>
</dbReference>
<reference evidence="2" key="1">
    <citation type="submission" date="2018-11" db="EMBL/GenBank/DDBJ databases">
        <authorList>
            <person name="Grassa J C."/>
        </authorList>
    </citation>
    <scope>NUCLEOTIDE SEQUENCE [LARGE SCALE GENOMIC DNA]</scope>
</reference>
<reference evidence="2" key="2">
    <citation type="submission" date="2021-03" db="UniProtKB">
        <authorList>
            <consortium name="EnsemblPlants"/>
        </authorList>
    </citation>
    <scope>IDENTIFICATION</scope>
</reference>
<feature type="compositionally biased region" description="Polar residues" evidence="1">
    <location>
        <begin position="140"/>
        <end position="152"/>
    </location>
</feature>
<dbReference type="Proteomes" id="UP000596661">
    <property type="component" value="Chromosome 7"/>
</dbReference>
<organism evidence="2 3">
    <name type="scientific">Cannabis sativa</name>
    <name type="common">Hemp</name>
    <name type="synonym">Marijuana</name>
    <dbReference type="NCBI Taxonomy" id="3483"/>
    <lineage>
        <taxon>Eukaryota</taxon>
        <taxon>Viridiplantae</taxon>
        <taxon>Streptophyta</taxon>
        <taxon>Embryophyta</taxon>
        <taxon>Tracheophyta</taxon>
        <taxon>Spermatophyta</taxon>
        <taxon>Magnoliopsida</taxon>
        <taxon>eudicotyledons</taxon>
        <taxon>Gunneridae</taxon>
        <taxon>Pentapetalae</taxon>
        <taxon>rosids</taxon>
        <taxon>fabids</taxon>
        <taxon>Rosales</taxon>
        <taxon>Cannabaceae</taxon>
        <taxon>Cannabis</taxon>
    </lineage>
</organism>
<accession>A0A803Q4I5</accession>
<evidence type="ECO:0000313" key="2">
    <source>
        <dbReference type="EnsemblPlants" id="cds.evm.model.07.265"/>
    </source>
</evidence>
<protein>
    <submittedName>
        <fullName evidence="2">Uncharacterized protein</fullName>
    </submittedName>
</protein>
<sequence>MSMSLEADFELSANIVKKGVLAKVVGRRGLSKGRVKEVLEGIRKLKGEWRKEYRDGVWQDVNMAVARYWVEAHGLPTPYLTWKILILWPKKLGSILTSIMHHRPLLREGVFLSSRRRPENLPRRSVPITPQDGKSKKVISGNNGDPSMSPGQRTVRKNNVGDGSMGLGENPSFGYGQREQRRVGNQLWMVPPLMRE</sequence>
<feature type="region of interest" description="Disordered" evidence="1">
    <location>
        <begin position="118"/>
        <end position="176"/>
    </location>
</feature>
<evidence type="ECO:0000313" key="3">
    <source>
        <dbReference type="Proteomes" id="UP000596661"/>
    </source>
</evidence>
<keyword evidence="3" id="KW-1185">Reference proteome</keyword>
<dbReference type="AlphaFoldDB" id="A0A803Q4I5"/>